<dbReference type="PANTHER" id="PTHR43377:SF1">
    <property type="entry name" value="BILIVERDIN REDUCTASE A"/>
    <property type="match status" value="1"/>
</dbReference>
<dbReference type="EMBL" id="UINC01001660">
    <property type="protein sequence ID" value="SUZ85970.1"/>
    <property type="molecule type" value="Genomic_DNA"/>
</dbReference>
<dbReference type="Pfam" id="PF22725">
    <property type="entry name" value="GFO_IDH_MocA_C3"/>
    <property type="match status" value="1"/>
</dbReference>
<dbReference type="InterPro" id="IPR055170">
    <property type="entry name" value="GFO_IDH_MocA-like_dom"/>
</dbReference>
<dbReference type="SUPFAM" id="SSF51735">
    <property type="entry name" value="NAD(P)-binding Rossmann-fold domains"/>
    <property type="match status" value="1"/>
</dbReference>
<dbReference type="GO" id="GO:0000166">
    <property type="term" value="F:nucleotide binding"/>
    <property type="evidence" value="ECO:0007669"/>
    <property type="project" value="InterPro"/>
</dbReference>
<dbReference type="PANTHER" id="PTHR43377">
    <property type="entry name" value="BILIVERDIN REDUCTASE A"/>
    <property type="match status" value="1"/>
</dbReference>
<evidence type="ECO:0000259" key="2">
    <source>
        <dbReference type="Pfam" id="PF22725"/>
    </source>
</evidence>
<dbReference type="SUPFAM" id="SSF55347">
    <property type="entry name" value="Glyceraldehyde-3-phosphate dehydrogenase-like, C-terminal domain"/>
    <property type="match status" value="1"/>
</dbReference>
<dbReference type="InterPro" id="IPR051450">
    <property type="entry name" value="Gfo/Idh/MocA_Oxidoreductases"/>
</dbReference>
<dbReference type="InterPro" id="IPR036291">
    <property type="entry name" value="NAD(P)-bd_dom_sf"/>
</dbReference>
<dbReference type="InterPro" id="IPR000683">
    <property type="entry name" value="Gfo/Idh/MocA-like_OxRdtase_N"/>
</dbReference>
<evidence type="ECO:0000259" key="1">
    <source>
        <dbReference type="Pfam" id="PF01408"/>
    </source>
</evidence>
<sequence>MDKKISILVIGCGNMGASHAISYENHDGFEICGLVSRGDSKVNLNNKLKSDYKLFQDYKKAIDLTKPDAVCVSTYPDTHEEISLYALGKDCHIFLEKPVASDLRGARIIIDTAIKKRKKIVVGYILRHHPIWKKFIVEAKKMGRPLAMRMNLNQQSSGDTWSVHKNLLNSLSPIVDCGVHYLDVMCQITESKPLSVSAIGVRLTDEIPDDNYNYGQLQIRFSDGSVGWYESAWGPMISETAFFVKDVIGPKGSVSIVSEEDIHSSDSDNIENHTRNNCLKIHSSELDSEGKFISPNKKVVYDEDPSHQDLCDNEQSFFYDSVVNNFDLKDHLEDSYKSLQIALACDEAVKKGKTIFLD</sequence>
<evidence type="ECO:0000313" key="3">
    <source>
        <dbReference type="EMBL" id="SUZ85970.1"/>
    </source>
</evidence>
<feature type="domain" description="GFO/IDH/MocA-like oxidoreductase" evidence="2">
    <location>
        <begin position="136"/>
        <end position="234"/>
    </location>
</feature>
<organism evidence="3">
    <name type="scientific">marine metagenome</name>
    <dbReference type="NCBI Taxonomy" id="408172"/>
    <lineage>
        <taxon>unclassified sequences</taxon>
        <taxon>metagenomes</taxon>
        <taxon>ecological metagenomes</taxon>
    </lineage>
</organism>
<name>A0A381R377_9ZZZZ</name>
<dbReference type="Pfam" id="PF01408">
    <property type="entry name" value="GFO_IDH_MocA"/>
    <property type="match status" value="1"/>
</dbReference>
<dbReference type="Gene3D" id="3.30.360.10">
    <property type="entry name" value="Dihydrodipicolinate Reductase, domain 2"/>
    <property type="match status" value="1"/>
</dbReference>
<feature type="domain" description="Gfo/Idh/MocA-like oxidoreductase N-terminal" evidence="1">
    <location>
        <begin position="6"/>
        <end position="124"/>
    </location>
</feature>
<protein>
    <recommendedName>
        <fullName evidence="4">Gfo/Idh/MocA-like oxidoreductase N-terminal domain-containing protein</fullName>
    </recommendedName>
</protein>
<reference evidence="3" key="1">
    <citation type="submission" date="2018-05" db="EMBL/GenBank/DDBJ databases">
        <authorList>
            <person name="Lanie J.A."/>
            <person name="Ng W.-L."/>
            <person name="Kazmierczak K.M."/>
            <person name="Andrzejewski T.M."/>
            <person name="Davidsen T.M."/>
            <person name="Wayne K.J."/>
            <person name="Tettelin H."/>
            <person name="Glass J.I."/>
            <person name="Rusch D."/>
            <person name="Podicherti R."/>
            <person name="Tsui H.-C.T."/>
            <person name="Winkler M.E."/>
        </authorList>
    </citation>
    <scope>NUCLEOTIDE SEQUENCE</scope>
</reference>
<dbReference type="AlphaFoldDB" id="A0A381R377"/>
<evidence type="ECO:0008006" key="4">
    <source>
        <dbReference type="Google" id="ProtNLM"/>
    </source>
</evidence>
<proteinExistence type="predicted"/>
<accession>A0A381R377</accession>
<gene>
    <name evidence="3" type="ORF">METZ01_LOCUS38824</name>
</gene>
<dbReference type="Gene3D" id="3.40.50.720">
    <property type="entry name" value="NAD(P)-binding Rossmann-like Domain"/>
    <property type="match status" value="1"/>
</dbReference>